<keyword evidence="2 3" id="KW-0378">Hydrolase</keyword>
<accession>A0A4Y7PKL3</accession>
<evidence type="ECO:0000313" key="6">
    <source>
        <dbReference type="Proteomes" id="UP000294933"/>
    </source>
</evidence>
<gene>
    <name evidence="5" type="ORF">BD410DRAFT_153936</name>
</gene>
<proteinExistence type="inferred from homology"/>
<evidence type="ECO:0000313" key="5">
    <source>
        <dbReference type="EMBL" id="TDL14970.1"/>
    </source>
</evidence>
<evidence type="ECO:0000259" key="4">
    <source>
        <dbReference type="Pfam" id="PF00135"/>
    </source>
</evidence>
<dbReference type="EC" id="3.1.1.-" evidence="3"/>
<dbReference type="InterPro" id="IPR050309">
    <property type="entry name" value="Type-B_Carboxylest/Lipase"/>
</dbReference>
<dbReference type="Pfam" id="PF00135">
    <property type="entry name" value="COesterase"/>
    <property type="match status" value="1"/>
</dbReference>
<evidence type="ECO:0000256" key="3">
    <source>
        <dbReference type="RuleBase" id="RU361235"/>
    </source>
</evidence>
<sequence length="550" mass="58580">MFSSPLALVLCFASNVLAVPVENAAAPTVILPYGRFQGVSSGGLTSFLGMPFARPPVGNLRFAPPRPPIQFSGVRQATSFGNACPQQATTLPSFGKRQSLSVSEDCLFVNVVAPTSIPRGKLLPVVFWIYGGGFEDGDTSENQGDTLVNRSIALGEPIVYVSANYRINAFGFLGGKEVKAAGIGNAGLRDQRFAMEWVQQHVIAFGGDPTKVTIWGESAGAISVGLQMVVNDGFTGGLFRGAFMESGSPLFLSDIITSGQEPYDQLVGNTGCSNASDTLACLRSVSADALMAAVNESPNIFSFQSTKLAWMPSVDGVFLTRNAQDLVAQGLYARVPFVTGDCDDEGTIFSLSTLNLTTSDELLDYIHSNYLPNATNADIAAIAQAYPDDVTQGSPFDTGTANAITPEFKRLSAIQGDLIFQGPRRFFLRAASKTQNAWSFLFKRGKVVNAPLGALHGSDLPEFLGTSNTGFLGTDALVNFVNHLNPNAPKQRSTNTTSLLSGINWLQWGSSAGAPPLLTFLDPAPTVTITPDTYRVDAMNLLIKLAREFP</sequence>
<dbReference type="InterPro" id="IPR019819">
    <property type="entry name" value="Carboxylesterase_B_CS"/>
</dbReference>
<reference evidence="5 6" key="1">
    <citation type="submission" date="2018-06" db="EMBL/GenBank/DDBJ databases">
        <title>A transcriptomic atlas of mushroom development highlights an independent origin of complex multicellularity.</title>
        <authorList>
            <consortium name="DOE Joint Genome Institute"/>
            <person name="Krizsan K."/>
            <person name="Almasi E."/>
            <person name="Merenyi Z."/>
            <person name="Sahu N."/>
            <person name="Viragh M."/>
            <person name="Koszo T."/>
            <person name="Mondo S."/>
            <person name="Kiss B."/>
            <person name="Balint B."/>
            <person name="Kues U."/>
            <person name="Barry K."/>
            <person name="Hegedus J.C."/>
            <person name="Henrissat B."/>
            <person name="Johnson J."/>
            <person name="Lipzen A."/>
            <person name="Ohm R."/>
            <person name="Nagy I."/>
            <person name="Pangilinan J."/>
            <person name="Yan J."/>
            <person name="Xiong Y."/>
            <person name="Grigoriev I.V."/>
            <person name="Hibbett D.S."/>
            <person name="Nagy L.G."/>
        </authorList>
    </citation>
    <scope>NUCLEOTIDE SEQUENCE [LARGE SCALE GENOMIC DNA]</scope>
    <source>
        <strain evidence="5 6">SZMC22713</strain>
    </source>
</reference>
<dbReference type="GO" id="GO:0016787">
    <property type="term" value="F:hydrolase activity"/>
    <property type="evidence" value="ECO:0007669"/>
    <property type="project" value="UniProtKB-KW"/>
</dbReference>
<feature type="domain" description="Carboxylesterase type B" evidence="4">
    <location>
        <begin position="26"/>
        <end position="467"/>
    </location>
</feature>
<dbReference type="OrthoDB" id="408631at2759"/>
<dbReference type="PROSITE" id="PS00122">
    <property type="entry name" value="CARBOXYLESTERASE_B_1"/>
    <property type="match status" value="1"/>
</dbReference>
<feature type="signal peptide" evidence="3">
    <location>
        <begin position="1"/>
        <end position="18"/>
    </location>
</feature>
<name>A0A4Y7PKL3_9AGAM</name>
<evidence type="ECO:0000256" key="1">
    <source>
        <dbReference type="ARBA" id="ARBA00005964"/>
    </source>
</evidence>
<dbReference type="VEuPathDB" id="FungiDB:BD410DRAFT_153936"/>
<protein>
    <recommendedName>
        <fullName evidence="3">Carboxylic ester hydrolase</fullName>
        <ecNumber evidence="3">3.1.1.-</ecNumber>
    </recommendedName>
</protein>
<dbReference type="SUPFAM" id="SSF53474">
    <property type="entry name" value="alpha/beta-Hydrolases"/>
    <property type="match status" value="1"/>
</dbReference>
<dbReference type="EMBL" id="ML170297">
    <property type="protein sequence ID" value="TDL14970.1"/>
    <property type="molecule type" value="Genomic_DNA"/>
</dbReference>
<dbReference type="Proteomes" id="UP000294933">
    <property type="component" value="Unassembled WGS sequence"/>
</dbReference>
<feature type="chain" id="PRO_5021514059" description="Carboxylic ester hydrolase" evidence="3">
    <location>
        <begin position="19"/>
        <end position="550"/>
    </location>
</feature>
<keyword evidence="3" id="KW-0732">Signal</keyword>
<dbReference type="InterPro" id="IPR002018">
    <property type="entry name" value="CarbesteraseB"/>
</dbReference>
<keyword evidence="6" id="KW-1185">Reference proteome</keyword>
<dbReference type="Gene3D" id="3.40.50.1820">
    <property type="entry name" value="alpha/beta hydrolase"/>
    <property type="match status" value="1"/>
</dbReference>
<dbReference type="InterPro" id="IPR019826">
    <property type="entry name" value="Carboxylesterase_B_AS"/>
</dbReference>
<dbReference type="PANTHER" id="PTHR11559">
    <property type="entry name" value="CARBOXYLESTERASE"/>
    <property type="match status" value="1"/>
</dbReference>
<dbReference type="PROSITE" id="PS00941">
    <property type="entry name" value="CARBOXYLESTERASE_B_2"/>
    <property type="match status" value="1"/>
</dbReference>
<evidence type="ECO:0000256" key="2">
    <source>
        <dbReference type="ARBA" id="ARBA00022801"/>
    </source>
</evidence>
<organism evidence="5 6">
    <name type="scientific">Rickenella mellea</name>
    <dbReference type="NCBI Taxonomy" id="50990"/>
    <lineage>
        <taxon>Eukaryota</taxon>
        <taxon>Fungi</taxon>
        <taxon>Dikarya</taxon>
        <taxon>Basidiomycota</taxon>
        <taxon>Agaricomycotina</taxon>
        <taxon>Agaricomycetes</taxon>
        <taxon>Hymenochaetales</taxon>
        <taxon>Rickenellaceae</taxon>
        <taxon>Rickenella</taxon>
    </lineage>
</organism>
<dbReference type="AlphaFoldDB" id="A0A4Y7PKL3"/>
<dbReference type="InterPro" id="IPR029058">
    <property type="entry name" value="AB_hydrolase_fold"/>
</dbReference>
<dbReference type="STRING" id="50990.A0A4Y7PKL3"/>
<comment type="similarity">
    <text evidence="1 3">Belongs to the type-B carboxylesterase/lipase family.</text>
</comment>